<evidence type="ECO:0000256" key="1">
    <source>
        <dbReference type="SAM" id="SignalP"/>
    </source>
</evidence>
<dbReference type="SUPFAM" id="SSF48452">
    <property type="entry name" value="TPR-like"/>
    <property type="match status" value="1"/>
</dbReference>
<name>A0ABR6XB12_9BURK</name>
<reference evidence="2 3" key="1">
    <citation type="submission" date="2020-08" db="EMBL/GenBank/DDBJ databases">
        <title>Novel species isolated from subtropical streams in China.</title>
        <authorList>
            <person name="Lu H."/>
        </authorList>
    </citation>
    <scope>NUCLEOTIDE SEQUENCE [LARGE SCALE GENOMIC DNA]</scope>
    <source>
        <strain evidence="2 3">CCTCC AB 2015119</strain>
    </source>
</reference>
<feature type="signal peptide" evidence="1">
    <location>
        <begin position="1"/>
        <end position="30"/>
    </location>
</feature>
<gene>
    <name evidence="2" type="ORF">H8K26_01545</name>
</gene>
<dbReference type="Proteomes" id="UP000637632">
    <property type="component" value="Unassembled WGS sequence"/>
</dbReference>
<evidence type="ECO:0000313" key="2">
    <source>
        <dbReference type="EMBL" id="MBC3810112.1"/>
    </source>
</evidence>
<dbReference type="InterPro" id="IPR011990">
    <property type="entry name" value="TPR-like_helical_dom_sf"/>
</dbReference>
<dbReference type="EMBL" id="JACOFT010000001">
    <property type="protein sequence ID" value="MBC3810112.1"/>
    <property type="molecule type" value="Genomic_DNA"/>
</dbReference>
<dbReference type="InterPro" id="IPR019734">
    <property type="entry name" value="TPR_rpt"/>
</dbReference>
<organism evidence="2 3">
    <name type="scientific">Undibacterium aquatile</name>
    <dbReference type="NCBI Taxonomy" id="1537398"/>
    <lineage>
        <taxon>Bacteria</taxon>
        <taxon>Pseudomonadati</taxon>
        <taxon>Pseudomonadota</taxon>
        <taxon>Betaproteobacteria</taxon>
        <taxon>Burkholderiales</taxon>
        <taxon>Oxalobacteraceae</taxon>
        <taxon>Undibacterium</taxon>
    </lineage>
</organism>
<proteinExistence type="predicted"/>
<dbReference type="RefSeq" id="WP_190476872.1">
    <property type="nucleotide sequence ID" value="NZ_JACOFT010000001.1"/>
</dbReference>
<dbReference type="Gene3D" id="1.25.40.10">
    <property type="entry name" value="Tetratricopeptide repeat domain"/>
    <property type="match status" value="1"/>
</dbReference>
<dbReference type="Pfam" id="PF13174">
    <property type="entry name" value="TPR_6"/>
    <property type="match status" value="2"/>
</dbReference>
<keyword evidence="3" id="KW-1185">Reference proteome</keyword>
<comment type="caution">
    <text evidence="2">The sequence shown here is derived from an EMBL/GenBank/DDBJ whole genome shotgun (WGS) entry which is preliminary data.</text>
</comment>
<accession>A0ABR6XB12</accession>
<keyword evidence="1" id="KW-0732">Signal</keyword>
<feature type="chain" id="PRO_5046775249" description="Tetratricopeptide repeat protein" evidence="1">
    <location>
        <begin position="31"/>
        <end position="425"/>
    </location>
</feature>
<sequence length="425" mass="47115">MKKISFLFAAMMFAALGTGIAPVTAGVAHADEAADKAAELAKKSVVRKEMVRPLTEIQELLEKKQYKEAQDKVNELNAFENKTAYETFALHRLNAVIASGTNNTDQLATAFEGMVNSEFLKDAEKLRLIEGLAGTYYNEKKYDQAILWAKRYLEKDNSNAQVKNMVARGYYLKNDFNSAIKQLNIMLAEDESAKRIPSEENLRLLASSYQQLKDNAGYAAVLERVVQHYPTREYWGDLIYRTEHKPGFSDRLRLDLYRLLLVTKNIDDAGQYVEMAELALLAGLPAEAKTTIDAGYTSGLLGTGKEAAKHKQLRDRVYKQAAEDIKTLDAGETSAKNAKTGTGLVNIGYNYVINAQAEKGIALMEQGIAKGGLKSMEEAKLHLGMAYLQSGNRDKALEVFKSIQGTDGAADLARLWTYVRPAEAK</sequence>
<evidence type="ECO:0000313" key="3">
    <source>
        <dbReference type="Proteomes" id="UP000637632"/>
    </source>
</evidence>
<protein>
    <recommendedName>
        <fullName evidence="4">Tetratricopeptide repeat protein</fullName>
    </recommendedName>
</protein>
<evidence type="ECO:0008006" key="4">
    <source>
        <dbReference type="Google" id="ProtNLM"/>
    </source>
</evidence>